<dbReference type="InterPro" id="IPR049730">
    <property type="entry name" value="SNF2/RAD54-like_C"/>
</dbReference>
<dbReference type="InterPro" id="IPR014001">
    <property type="entry name" value="Helicase_ATP-bd"/>
</dbReference>
<dbReference type="Pfam" id="PF26021">
    <property type="entry name" value="Ferritin_C144_05"/>
    <property type="match status" value="1"/>
</dbReference>
<dbReference type="Proteomes" id="UP000324022">
    <property type="component" value="Unassembled WGS sequence"/>
</dbReference>
<accession>A0A5C3E257</accession>
<feature type="region of interest" description="Disordered" evidence="8">
    <location>
        <begin position="93"/>
        <end position="115"/>
    </location>
</feature>
<feature type="region of interest" description="Disordered" evidence="8">
    <location>
        <begin position="931"/>
        <end position="969"/>
    </location>
</feature>
<keyword evidence="3 7" id="KW-0863">Zinc-finger</keyword>
<evidence type="ECO:0000256" key="3">
    <source>
        <dbReference type="ARBA" id="ARBA00022771"/>
    </source>
</evidence>
<dbReference type="GO" id="GO:0005524">
    <property type="term" value="F:ATP binding"/>
    <property type="evidence" value="ECO:0007669"/>
    <property type="project" value="InterPro"/>
</dbReference>
<evidence type="ECO:0000259" key="9">
    <source>
        <dbReference type="PROSITE" id="PS50089"/>
    </source>
</evidence>
<dbReference type="InterPro" id="IPR001650">
    <property type="entry name" value="Helicase_C-like"/>
</dbReference>
<protein>
    <submittedName>
        <fullName evidence="12">Related to IRC20 - putative helicase</fullName>
    </submittedName>
</protein>
<dbReference type="Pfam" id="PF00271">
    <property type="entry name" value="Helicase_C"/>
    <property type="match status" value="1"/>
</dbReference>
<dbReference type="OrthoDB" id="5330228at2759"/>
<feature type="domain" description="Helicase ATP-binding" evidence="10">
    <location>
        <begin position="401"/>
        <end position="604"/>
    </location>
</feature>
<feature type="compositionally biased region" description="Low complexity" evidence="8">
    <location>
        <begin position="1664"/>
        <end position="1676"/>
    </location>
</feature>
<dbReference type="GO" id="GO:0016787">
    <property type="term" value="F:hydrolase activity"/>
    <property type="evidence" value="ECO:0007669"/>
    <property type="project" value="UniProtKB-KW"/>
</dbReference>
<dbReference type="Gene3D" id="3.40.50.10810">
    <property type="entry name" value="Tandem AAA-ATPase domain"/>
    <property type="match status" value="1"/>
</dbReference>
<dbReference type="GO" id="GO:0061630">
    <property type="term" value="F:ubiquitin protein ligase activity"/>
    <property type="evidence" value="ECO:0007669"/>
    <property type="project" value="TreeGrafter"/>
</dbReference>
<dbReference type="SMART" id="SM00487">
    <property type="entry name" value="DEXDc"/>
    <property type="match status" value="1"/>
</dbReference>
<dbReference type="InterPro" id="IPR018957">
    <property type="entry name" value="Znf_C3HC4_RING-type"/>
</dbReference>
<feature type="region of interest" description="Disordered" evidence="8">
    <location>
        <begin position="1389"/>
        <end position="1409"/>
    </location>
</feature>
<dbReference type="SUPFAM" id="SSF57850">
    <property type="entry name" value="RING/U-box"/>
    <property type="match status" value="1"/>
</dbReference>
<feature type="region of interest" description="Disordered" evidence="8">
    <location>
        <begin position="1664"/>
        <end position="1737"/>
    </location>
</feature>
<dbReference type="GO" id="GO:0008270">
    <property type="term" value="F:zinc ion binding"/>
    <property type="evidence" value="ECO:0007669"/>
    <property type="project" value="UniProtKB-KW"/>
</dbReference>
<evidence type="ECO:0000259" key="10">
    <source>
        <dbReference type="PROSITE" id="PS51192"/>
    </source>
</evidence>
<name>A0A5C3E257_9BASI</name>
<dbReference type="CDD" id="cd18793">
    <property type="entry name" value="SF2_C_SNF"/>
    <property type="match status" value="1"/>
</dbReference>
<proteinExistence type="predicted"/>
<dbReference type="Gene3D" id="3.40.50.300">
    <property type="entry name" value="P-loop containing nucleotide triphosphate hydrolases"/>
    <property type="match status" value="1"/>
</dbReference>
<dbReference type="Gene3D" id="3.30.40.10">
    <property type="entry name" value="Zinc/RING finger domain, C3HC4 (zinc finger)"/>
    <property type="match status" value="1"/>
</dbReference>
<keyword evidence="13" id="KW-1185">Reference proteome</keyword>
<dbReference type="PANTHER" id="PTHR45865:SF1">
    <property type="entry name" value="E3 UBIQUITIN-PROTEIN LIGASE SHPRH"/>
    <property type="match status" value="1"/>
</dbReference>
<dbReference type="SMART" id="SM00490">
    <property type="entry name" value="HELICc"/>
    <property type="match status" value="1"/>
</dbReference>
<evidence type="ECO:0000256" key="4">
    <source>
        <dbReference type="ARBA" id="ARBA00022801"/>
    </source>
</evidence>
<dbReference type="InterPro" id="IPR000330">
    <property type="entry name" value="SNF2_N"/>
</dbReference>
<gene>
    <name evidence="12" type="ORF">UTRI_02208</name>
</gene>
<keyword evidence="5" id="KW-0862">Zinc</keyword>
<dbReference type="CDD" id="cd16449">
    <property type="entry name" value="RING-HC"/>
    <property type="match status" value="1"/>
</dbReference>
<dbReference type="InterPro" id="IPR059033">
    <property type="entry name" value="C144_05_dom"/>
</dbReference>
<organism evidence="12 13">
    <name type="scientific">Ustilago trichophora</name>
    <dbReference type="NCBI Taxonomy" id="86804"/>
    <lineage>
        <taxon>Eukaryota</taxon>
        <taxon>Fungi</taxon>
        <taxon>Dikarya</taxon>
        <taxon>Basidiomycota</taxon>
        <taxon>Ustilaginomycotina</taxon>
        <taxon>Ustilaginomycetes</taxon>
        <taxon>Ustilaginales</taxon>
        <taxon>Ustilaginaceae</taxon>
        <taxon>Ustilago</taxon>
    </lineage>
</organism>
<evidence type="ECO:0000256" key="5">
    <source>
        <dbReference type="ARBA" id="ARBA00022833"/>
    </source>
</evidence>
<dbReference type="InterPro" id="IPR052583">
    <property type="entry name" value="ATP-helicase/E3_Ub-Ligase"/>
</dbReference>
<evidence type="ECO:0000256" key="1">
    <source>
        <dbReference type="ARBA" id="ARBA00022723"/>
    </source>
</evidence>
<evidence type="ECO:0000259" key="11">
    <source>
        <dbReference type="PROSITE" id="PS51194"/>
    </source>
</evidence>
<feature type="domain" description="Helicase C-terminal" evidence="11">
    <location>
        <begin position="1444"/>
        <end position="1596"/>
    </location>
</feature>
<keyword evidence="4" id="KW-0378">Hydrolase</keyword>
<dbReference type="GO" id="GO:0006974">
    <property type="term" value="P:DNA damage response"/>
    <property type="evidence" value="ECO:0007669"/>
    <property type="project" value="TreeGrafter"/>
</dbReference>
<dbReference type="Pfam" id="PF00097">
    <property type="entry name" value="zf-C3HC4"/>
    <property type="match status" value="1"/>
</dbReference>
<dbReference type="EMBL" id="OOIN01000005">
    <property type="protein sequence ID" value="SPO23529.1"/>
    <property type="molecule type" value="Genomic_DNA"/>
</dbReference>
<reference evidence="12 13" key="1">
    <citation type="submission" date="2018-03" db="EMBL/GenBank/DDBJ databases">
        <authorList>
            <person name="Guldener U."/>
        </authorList>
    </citation>
    <scope>NUCLEOTIDE SEQUENCE [LARGE SCALE GENOMIC DNA]</scope>
    <source>
        <strain evidence="12 13">NBRC100155</strain>
    </source>
</reference>
<feature type="domain" description="RING-type" evidence="9">
    <location>
        <begin position="1326"/>
        <end position="1366"/>
    </location>
</feature>
<dbReference type="InterPro" id="IPR001841">
    <property type="entry name" value="Znf_RING"/>
</dbReference>
<dbReference type="PROSITE" id="PS51194">
    <property type="entry name" value="HELICASE_CTER"/>
    <property type="match status" value="1"/>
</dbReference>
<evidence type="ECO:0000256" key="8">
    <source>
        <dbReference type="SAM" id="MobiDB-lite"/>
    </source>
</evidence>
<evidence type="ECO:0000256" key="6">
    <source>
        <dbReference type="ARBA" id="ARBA00022840"/>
    </source>
</evidence>
<feature type="compositionally biased region" description="Polar residues" evidence="8">
    <location>
        <begin position="1688"/>
        <end position="1699"/>
    </location>
</feature>
<dbReference type="InterPro" id="IPR038718">
    <property type="entry name" value="SNF2-like_sf"/>
</dbReference>
<sequence length="1737" mass="192830">MQSASRDANASIWPVQLRDKNVGASESIDTTITPRKRLTYVPLQKLDFEDVSFFLDFDFLHKLLCQTQSSSAPTASSPSESSQLGTKRKRFFSNQDHGTQSANKKAKNIGPSNHARDHADLIQTSIFFRIKAREAHDTDVVLELKQLMNDTSVLERTRITQLDFEAYSCSEKRPQDSIISHVIQLSDPSTKRAIIQLPILGADTLPQHVPDLGTLTNGSWLVSLSNLLAKGALTASFALELALPPSNYPSDRLTAGSLFLKLSIQVQVPISKDAAGSLGHHRILDMARIVHFADPSRESNERHGEIDASFVYQNLRPASLDAPDAIQPSDLGPTLLPFQKRSTAFVLGREGMALNASGSVVRSDRIMAHDGYSDLGLWWKQVSPHLYYNWIEARFVRDPKLTQLSDFKGAMLAEEMGLGKTVEAVALMLLNPDPTAARRPGWYDERNNIHVKPTKTTLIVAPETLRAQWIEEIGQHAPSLAVYSYQGRTRAEQSVPAGLTWEQFAQQFDVMVISYATLARELSAAKSAPERSRRQQRKYERPRSPLVKLHFHRVLMDEVQMIGASSAAETVSMISRGSSIAVSGTPVKKMEDLRSCFRFLRVPGYLATPTEWQSMMHPLLAPALVRVLQTIGTRHTKAKVASEMSLPMQTRAVIPIDFTSIEAAFYADVWKDALIDTAYTPEGDPQTPNLQIDIAKMRQHLLLLRQACTHPQVAVQFRSNVVGAKNLRSIDEVLELMIDSTGTELHSSRTHWFDRRIHRNILALYRRDEDQRVLAASQLGDIEQEINKEVLALEQEIREAATIGPLYRFTDHELELEKKAEARRRRLDIIGNSDDRQDENDDLALEALVGDPEAYLVLLEKRKARANHVTQLKALLRNLLMKLHRLLQFLGNLFYQRGEFLDEQERAARPQVVVPSKPIEVPEDDAKIKAEEDGEAKADQTPVDQNPSASDGAPSFSLQKGNETDQKSDAEAVLDTKAAMSPERQRLKDQEDAAYAKAEKVRQRLLSEAGEKVQAAVSRLNRAQVQMDAKSIRASKALFELGGGILTNYSYERLAEDAELLNEHAKVLFRWRESIITRLVREVNRDVSLEREDDDQYQDNLDTQAEAEVLLEMYRPLLAEREKILKGAVAIGATDRPQLFKELEAAVRVARQNDLRGLAPDTEADHELVRVQQQQVAHFKRLDEERHTVSLSDPSRSVHSVAEGLKGLRDNSFSEEEAALAKQAHLEARRIISEQTKHLDKLRTEEKLLLTSLFNARSQYFKEIQVLSDTVRDPIFMNLERSIQTTQKEELEIVSKVDELERRLRYLLHLQMVQSADQLDDEAKMCTICTDPIEIGILTNKCGHVCCESCWKEWQSQGHRTCVLCQTRVLPNEVHRIIYSSTKTSAQDGKVASAAQGRNASETTSSTTSSVDPLAVQYHELNDSLRSALNGLATHGRFGSKIDHVTKHVRHIINRTGEKSLIFSSFGRGLDVVAQSLTANGIRFVRLTGAGKSGSEAAKIFRSDPSVHVMLLHSEAQSSGLNLLAASHIHILEPLLNTSLELQAIGRVHRIGQTKETNIWCYYVKDTVEERILALQAYKGQSLYLKGRHTSLSDGHTTLASSAASSSKGSAAAHSLQDAKKWSAFGKGQNAGSKGAMRGDVTSNSTELLACFFARYLPLLGKAPSSSSGGIPAAPAGGAGGAGGSSSDTEATFGEQTNHVAGGSGSGSGSGAEEDELTRLRRARLAALEQRQSNNSL</sequence>
<dbReference type="PROSITE" id="PS50089">
    <property type="entry name" value="ZF_RING_2"/>
    <property type="match status" value="1"/>
</dbReference>
<dbReference type="GO" id="GO:0000209">
    <property type="term" value="P:protein polyubiquitination"/>
    <property type="evidence" value="ECO:0007669"/>
    <property type="project" value="TreeGrafter"/>
</dbReference>
<keyword evidence="2" id="KW-0547">Nucleotide-binding</keyword>
<dbReference type="PROSITE" id="PS51192">
    <property type="entry name" value="HELICASE_ATP_BIND_1"/>
    <property type="match status" value="1"/>
</dbReference>
<dbReference type="PANTHER" id="PTHR45865">
    <property type="entry name" value="E3 UBIQUITIN-PROTEIN LIGASE SHPRH FAMILY MEMBER"/>
    <property type="match status" value="1"/>
</dbReference>
<evidence type="ECO:0000313" key="13">
    <source>
        <dbReference type="Proteomes" id="UP000324022"/>
    </source>
</evidence>
<feature type="compositionally biased region" description="Polar residues" evidence="8">
    <location>
        <begin position="93"/>
        <end position="103"/>
    </location>
</feature>
<dbReference type="InterPro" id="IPR013083">
    <property type="entry name" value="Znf_RING/FYVE/PHD"/>
</dbReference>
<dbReference type="GO" id="GO:0005634">
    <property type="term" value="C:nucleus"/>
    <property type="evidence" value="ECO:0007669"/>
    <property type="project" value="TreeGrafter"/>
</dbReference>
<keyword evidence="1" id="KW-0479">Metal-binding</keyword>
<evidence type="ECO:0000313" key="12">
    <source>
        <dbReference type="EMBL" id="SPO23529.1"/>
    </source>
</evidence>
<dbReference type="Pfam" id="PF00176">
    <property type="entry name" value="SNF2-rel_dom"/>
    <property type="match status" value="1"/>
</dbReference>
<evidence type="ECO:0000256" key="2">
    <source>
        <dbReference type="ARBA" id="ARBA00022741"/>
    </source>
</evidence>
<evidence type="ECO:0000256" key="7">
    <source>
        <dbReference type="PROSITE-ProRule" id="PRU00175"/>
    </source>
</evidence>
<dbReference type="SUPFAM" id="SSF52540">
    <property type="entry name" value="P-loop containing nucleoside triphosphate hydrolases"/>
    <property type="match status" value="2"/>
</dbReference>
<dbReference type="InterPro" id="IPR027417">
    <property type="entry name" value="P-loop_NTPase"/>
</dbReference>
<keyword evidence="12" id="KW-0347">Helicase</keyword>
<dbReference type="GO" id="GO:0004386">
    <property type="term" value="F:helicase activity"/>
    <property type="evidence" value="ECO:0007669"/>
    <property type="project" value="UniProtKB-KW"/>
</dbReference>
<keyword evidence="6" id="KW-0067">ATP-binding</keyword>